<comment type="function">
    <text evidence="12">Subunit 8, of the mitochondrial membrane ATP synthase complex (F(1)F(0) ATP synthase or Complex V) that produces ATP from ADP in the presence of a proton gradient across the membrane which is generated by electron transport complexes of the respiratory chain. ATP synthase complex consist of a soluble F(1) head domain - the catalytic core - and a membrane F(1) domain - the membrane proton channel. These two domains are linked by a central stalk rotating inside the F(1) region and a stationary peripheral stalk. During catalysis, ATP synthesis in the catalytic domain of F(1) is coupled via a rotary mechanism of the central stalk subunits to proton translocation. In vivo, can only synthesize ATP although its ATP hydrolase activity can be activated artificially in vitro. Part of the complex F(0) domain.</text>
</comment>
<dbReference type="InterPro" id="IPR001421">
    <property type="entry name" value="ATP8_metazoa"/>
</dbReference>
<evidence type="ECO:0000256" key="8">
    <source>
        <dbReference type="ARBA" id="ARBA00023065"/>
    </source>
</evidence>
<sequence>MPQLNPAPWFMIFAFSWLVLLTILPPKIMMSTSPNELAHQSSTIPPTTSWNWPWH</sequence>
<dbReference type="GO" id="GO:0015986">
    <property type="term" value="P:proton motive force-driven ATP synthesis"/>
    <property type="evidence" value="ECO:0007669"/>
    <property type="project" value="InterPro"/>
</dbReference>
<dbReference type="AlphaFoldDB" id="A0A6M4AFU7"/>
<evidence type="ECO:0000256" key="2">
    <source>
        <dbReference type="ARBA" id="ARBA00008892"/>
    </source>
</evidence>
<dbReference type="InterPro" id="IPR050635">
    <property type="entry name" value="ATPase_protein_8"/>
</dbReference>
<dbReference type="GO" id="GO:0015078">
    <property type="term" value="F:proton transmembrane transporter activity"/>
    <property type="evidence" value="ECO:0007669"/>
    <property type="project" value="InterPro"/>
</dbReference>
<keyword evidence="7 15" id="KW-1133">Transmembrane helix</keyword>
<geneLocation type="mitochondrion" evidence="16"/>
<evidence type="ECO:0000256" key="12">
    <source>
        <dbReference type="ARBA" id="ARBA00053067"/>
    </source>
</evidence>
<reference evidence="16" key="1">
    <citation type="submission" date="2020-03" db="EMBL/GenBank/DDBJ databases">
        <title>The complete mitochondrial genome of Muraenolepis orangiensis.</title>
        <authorList>
            <person name="Choi E."/>
        </authorList>
    </citation>
    <scope>NUCLEOTIDE SEQUENCE</scope>
</reference>
<protein>
    <recommendedName>
        <fullName evidence="14">ATP synthase complex subunit 8</fullName>
    </recommendedName>
</protein>
<dbReference type="Pfam" id="PF00895">
    <property type="entry name" value="ATP-synt_8"/>
    <property type="match status" value="1"/>
</dbReference>
<keyword evidence="8 14" id="KW-0406">Ion transport</keyword>
<dbReference type="PANTHER" id="PTHR39937:SF1">
    <property type="entry name" value="ATP SYNTHASE PROTEIN 8"/>
    <property type="match status" value="1"/>
</dbReference>
<evidence type="ECO:0000256" key="7">
    <source>
        <dbReference type="ARBA" id="ARBA00022989"/>
    </source>
</evidence>
<evidence type="ECO:0000256" key="6">
    <source>
        <dbReference type="ARBA" id="ARBA00022781"/>
    </source>
</evidence>
<accession>A0A6M4AFU7</accession>
<comment type="subcellular location">
    <subcellularLocation>
        <location evidence="1 14">Mitochondrion membrane</location>
        <topology evidence="1 14">Single-pass membrane protein</topology>
    </subcellularLocation>
</comment>
<dbReference type="EMBL" id="MT192937">
    <property type="protein sequence ID" value="QJQ26907.1"/>
    <property type="molecule type" value="Genomic_DNA"/>
</dbReference>
<keyword evidence="4 14" id="KW-0138">CF(0)</keyword>
<evidence type="ECO:0000256" key="5">
    <source>
        <dbReference type="ARBA" id="ARBA00022692"/>
    </source>
</evidence>
<evidence type="ECO:0000256" key="15">
    <source>
        <dbReference type="SAM" id="Phobius"/>
    </source>
</evidence>
<gene>
    <name evidence="16" type="primary">atp8</name>
</gene>
<evidence type="ECO:0000256" key="1">
    <source>
        <dbReference type="ARBA" id="ARBA00004304"/>
    </source>
</evidence>
<evidence type="ECO:0000256" key="14">
    <source>
        <dbReference type="RuleBase" id="RU003661"/>
    </source>
</evidence>
<comment type="similarity">
    <text evidence="2 14">Belongs to the ATPase protein 8 family.</text>
</comment>
<feature type="transmembrane region" description="Helical" evidence="15">
    <location>
        <begin position="6"/>
        <end position="24"/>
    </location>
</feature>
<keyword evidence="6 14" id="KW-0375">Hydrogen ion transport</keyword>
<evidence type="ECO:0000256" key="13">
    <source>
        <dbReference type="ARBA" id="ARBA00064647"/>
    </source>
</evidence>
<evidence type="ECO:0000313" key="16">
    <source>
        <dbReference type="EMBL" id="QJQ26907.1"/>
    </source>
</evidence>
<keyword evidence="9 14" id="KW-0496">Mitochondrion</keyword>
<keyword evidence="5 14" id="KW-0812">Transmembrane</keyword>
<name>A0A6M4AFU7_9TELE</name>
<dbReference type="GO" id="GO:0045259">
    <property type="term" value="C:proton-transporting ATP synthase complex"/>
    <property type="evidence" value="ECO:0007669"/>
    <property type="project" value="UniProtKB-KW"/>
</dbReference>
<evidence type="ECO:0000256" key="9">
    <source>
        <dbReference type="ARBA" id="ARBA00023128"/>
    </source>
</evidence>
<keyword evidence="3 14" id="KW-0813">Transport</keyword>
<comment type="subunit">
    <text evidence="13">Component of the ATP synthase complex composed at least of ATP5F1A/subunit alpha, ATP5F1B/subunit beta, ATP5MC1/subunit c (homooctomer), MT-ATP6/subunit a, MT-ATP8/subunit 8, ATP5ME/subunit e, ATP5MF/subunit f, ATP5MG/subunit g, ATP5MK/subunit k, ATP5MJ/subunit j, ATP5F1C/subunit gamma, ATP5F1D/subunit delta, ATP5F1E/subunit epsilon, ATP5PF/subunit F6, ATP5PB/subunit b, ATP5PD/subunit d, ATP5PO/subunit OSCP. ATP synthase complex consists of a soluble F(1) head domain (subunits alpha(3) and beta(3)) - the catalytic core - and a membrane F(0) domain - the membrane proton channel (subunits c, a, 8, e, f, g, k and j). These two domains are linked by a central stalk (subunits gamma, delta, and epsilon) rotating inside the F1 region and a stationary peripheral stalk (subunits F6, b, d, and OSCP).</text>
</comment>
<evidence type="ECO:0000256" key="3">
    <source>
        <dbReference type="ARBA" id="ARBA00022448"/>
    </source>
</evidence>
<keyword evidence="11" id="KW-0066">ATP synthesis</keyword>
<proteinExistence type="inferred from homology"/>
<evidence type="ECO:0000256" key="10">
    <source>
        <dbReference type="ARBA" id="ARBA00023136"/>
    </source>
</evidence>
<evidence type="ECO:0000256" key="4">
    <source>
        <dbReference type="ARBA" id="ARBA00022547"/>
    </source>
</evidence>
<organism evidence="16">
    <name type="scientific">Muraenolepis orangiensis</name>
    <name type="common">Patagonian moray cod</name>
    <dbReference type="NCBI Taxonomy" id="630683"/>
    <lineage>
        <taxon>Eukaryota</taxon>
        <taxon>Metazoa</taxon>
        <taxon>Chordata</taxon>
        <taxon>Craniata</taxon>
        <taxon>Vertebrata</taxon>
        <taxon>Euteleostomi</taxon>
        <taxon>Actinopterygii</taxon>
        <taxon>Neopterygii</taxon>
        <taxon>Teleostei</taxon>
        <taxon>Neoteleostei</taxon>
        <taxon>Acanthomorphata</taxon>
        <taxon>Zeiogadaria</taxon>
        <taxon>Gadariae</taxon>
        <taxon>Gadiformes</taxon>
        <taxon>Muraenolepidoidei</taxon>
        <taxon>Muraenolepididae</taxon>
        <taxon>Muraenolepis</taxon>
    </lineage>
</organism>
<keyword evidence="10 15" id="KW-0472">Membrane</keyword>
<evidence type="ECO:0000256" key="11">
    <source>
        <dbReference type="ARBA" id="ARBA00023310"/>
    </source>
</evidence>
<dbReference type="GO" id="GO:0031966">
    <property type="term" value="C:mitochondrial membrane"/>
    <property type="evidence" value="ECO:0007669"/>
    <property type="project" value="UniProtKB-SubCell"/>
</dbReference>
<dbReference type="PANTHER" id="PTHR39937">
    <property type="entry name" value="ATP SYNTHASE PROTEIN 8"/>
    <property type="match status" value="1"/>
</dbReference>